<comment type="caution">
    <text evidence="2">The sequence shown here is derived from an EMBL/GenBank/DDBJ whole genome shotgun (WGS) entry which is preliminary data.</text>
</comment>
<dbReference type="EMBL" id="LCYN01000002">
    <property type="protein sequence ID" value="KLA00663.1"/>
    <property type="molecule type" value="Genomic_DNA"/>
</dbReference>
<dbReference type="Gene3D" id="3.40.630.30">
    <property type="match status" value="1"/>
</dbReference>
<dbReference type="InterPro" id="IPR016181">
    <property type="entry name" value="Acyl_CoA_acyltransferase"/>
</dbReference>
<accession>A0A0G8CLJ3</accession>
<protein>
    <recommendedName>
        <fullName evidence="1">N-acetyltransferase domain-containing protein</fullName>
    </recommendedName>
</protein>
<dbReference type="RefSeq" id="WP_046957298.1">
    <property type="nucleotide sequence ID" value="NZ_LCYN01000002.1"/>
</dbReference>
<dbReference type="InterPro" id="IPR000182">
    <property type="entry name" value="GNAT_dom"/>
</dbReference>
<dbReference type="AlphaFoldDB" id="A0A0G8CLJ3"/>
<evidence type="ECO:0000313" key="3">
    <source>
        <dbReference type="Proteomes" id="UP000035350"/>
    </source>
</evidence>
<name>A0A0G8CLJ3_9BACI</name>
<proteinExistence type="predicted"/>
<organism evidence="2 3">
    <name type="scientific">Bacillus wiedmannii</name>
    <dbReference type="NCBI Taxonomy" id="1890302"/>
    <lineage>
        <taxon>Bacteria</taxon>
        <taxon>Bacillati</taxon>
        <taxon>Bacillota</taxon>
        <taxon>Bacilli</taxon>
        <taxon>Bacillales</taxon>
        <taxon>Bacillaceae</taxon>
        <taxon>Bacillus</taxon>
        <taxon>Bacillus cereus group</taxon>
    </lineage>
</organism>
<dbReference type="Pfam" id="PF00583">
    <property type="entry name" value="Acetyltransf_1"/>
    <property type="match status" value="1"/>
</dbReference>
<dbReference type="SUPFAM" id="SSF55729">
    <property type="entry name" value="Acyl-CoA N-acyltransferases (Nat)"/>
    <property type="match status" value="1"/>
</dbReference>
<gene>
    <name evidence="2" type="ORF">B4147_0708</name>
</gene>
<reference evidence="2 3" key="1">
    <citation type="journal article" date="2015" name="Genome Announc.">
        <title>Next-Generation Whole-Genome Sequencing of Eight Strains of Bacillus cereus, Isolated from Food.</title>
        <authorList>
            <person name="Krawczyk A.O."/>
            <person name="de Jong A."/>
            <person name="Eijlander R.T."/>
            <person name="Berendsen E.M."/>
            <person name="Holsappel S."/>
            <person name="Wells-Bennik M.H."/>
            <person name="Kuipers O.P."/>
        </authorList>
    </citation>
    <scope>NUCLEOTIDE SEQUENCE [LARGE SCALE GENOMIC DNA]</scope>
    <source>
        <strain evidence="2 3">B4147</strain>
    </source>
</reference>
<evidence type="ECO:0000313" key="2">
    <source>
        <dbReference type="EMBL" id="KLA00663.1"/>
    </source>
</evidence>
<dbReference type="GO" id="GO:0016747">
    <property type="term" value="F:acyltransferase activity, transferring groups other than amino-acyl groups"/>
    <property type="evidence" value="ECO:0007669"/>
    <property type="project" value="InterPro"/>
</dbReference>
<dbReference type="PATRIC" id="fig|1396.433.peg.1151"/>
<dbReference type="Proteomes" id="UP000035350">
    <property type="component" value="Unassembled WGS sequence"/>
</dbReference>
<sequence>MITVKNIEGSETYLLRQKILRPNQTLADCKYSSDYETDTFHLGAFINDELISIASFSKEIYPDLLAGVHYRLRGMATLPEFRNKRAGSSLIQKAEHVLQERKANILWCNGRITVADYYKRLGFQEHGEIFEIEPIGLHKVLYKRI</sequence>
<dbReference type="CDD" id="cd04301">
    <property type="entry name" value="NAT_SF"/>
    <property type="match status" value="1"/>
</dbReference>
<dbReference type="PROSITE" id="PS51186">
    <property type="entry name" value="GNAT"/>
    <property type="match status" value="1"/>
</dbReference>
<feature type="domain" description="N-acetyltransferase" evidence="1">
    <location>
        <begin position="2"/>
        <end position="145"/>
    </location>
</feature>
<evidence type="ECO:0000259" key="1">
    <source>
        <dbReference type="PROSITE" id="PS51186"/>
    </source>
</evidence>
<reference evidence="3" key="2">
    <citation type="submission" date="2015-04" db="EMBL/GenBank/DDBJ databases">
        <title>Draft Genome Sequences of Eight Spore-Forming Food Isolates of Bacillus cereus Genome sequencing.</title>
        <authorList>
            <person name="Krawcyk A.O."/>
            <person name="de Jong A."/>
            <person name="Eijlander R.T."/>
            <person name="Berendsen E.M."/>
            <person name="Holsappel S."/>
            <person name="Wells-Bennik M."/>
            <person name="Kuipers O.P."/>
        </authorList>
    </citation>
    <scope>NUCLEOTIDE SEQUENCE [LARGE SCALE GENOMIC DNA]</scope>
    <source>
        <strain evidence="3">B4147</strain>
    </source>
</reference>